<gene>
    <name evidence="1" type="ORF">CYMTET_47307</name>
</gene>
<accession>A0AAE0EW49</accession>
<name>A0AAE0EW49_9CHLO</name>
<comment type="caution">
    <text evidence="1">The sequence shown here is derived from an EMBL/GenBank/DDBJ whole genome shotgun (WGS) entry which is preliminary data.</text>
</comment>
<evidence type="ECO:0000313" key="2">
    <source>
        <dbReference type="Proteomes" id="UP001190700"/>
    </source>
</evidence>
<organism evidence="1 2">
    <name type="scientific">Cymbomonas tetramitiformis</name>
    <dbReference type="NCBI Taxonomy" id="36881"/>
    <lineage>
        <taxon>Eukaryota</taxon>
        <taxon>Viridiplantae</taxon>
        <taxon>Chlorophyta</taxon>
        <taxon>Pyramimonadophyceae</taxon>
        <taxon>Pyramimonadales</taxon>
        <taxon>Pyramimonadaceae</taxon>
        <taxon>Cymbomonas</taxon>
    </lineage>
</organism>
<dbReference type="EMBL" id="LGRX02033090">
    <property type="protein sequence ID" value="KAK3243038.1"/>
    <property type="molecule type" value="Genomic_DNA"/>
</dbReference>
<reference evidence="1 2" key="1">
    <citation type="journal article" date="2015" name="Genome Biol. Evol.">
        <title>Comparative Genomics of a Bacterivorous Green Alga Reveals Evolutionary Causalities and Consequences of Phago-Mixotrophic Mode of Nutrition.</title>
        <authorList>
            <person name="Burns J.A."/>
            <person name="Paasch A."/>
            <person name="Narechania A."/>
            <person name="Kim E."/>
        </authorList>
    </citation>
    <scope>NUCLEOTIDE SEQUENCE [LARGE SCALE GENOMIC DNA]</scope>
    <source>
        <strain evidence="1 2">PLY_AMNH</strain>
    </source>
</reference>
<sequence length="386" mass="44073">MYRESALDETRLELGVPYLRCVDVDDIINVLYDFDHHFCISEEINLRSPPLTSSSILTKGEEIHDGLTPSSRMDDVYHHDGVLYVAPTIVLRFLELSDKDRGVFEEHVPSEAFMKGQTGPSGEITTSCDDYVNVINRRARACSIIEDGESWTYELEMDVPDSASVVIGVATIPRYRKQLHCLVKLCSNANTLYRNKHRSDGTFEVCSRIADSRVLCYRTHFSGRPLTVLNDAWVGPVRLHAYVCVSDIMRFVIPDEHFEALFCNTQWRDWIHHEPSSKHLFVPDCSYDASDVSTGKVDKKANCMLKKSMYAAVQDTKTRTGLSVTSLLRYIYIREDGREVPEQREPCMKLMMHPRAAMDLVNKLTVTEGFERMLCEELTKILARSV</sequence>
<dbReference type="Proteomes" id="UP001190700">
    <property type="component" value="Unassembled WGS sequence"/>
</dbReference>
<dbReference type="AlphaFoldDB" id="A0AAE0EW49"/>
<protein>
    <submittedName>
        <fullName evidence="1">Uncharacterized protein</fullName>
    </submittedName>
</protein>
<proteinExistence type="predicted"/>
<keyword evidence="2" id="KW-1185">Reference proteome</keyword>
<evidence type="ECO:0000313" key="1">
    <source>
        <dbReference type="EMBL" id="KAK3243038.1"/>
    </source>
</evidence>